<keyword evidence="3" id="KW-1185">Reference proteome</keyword>
<dbReference type="EMBL" id="BAAACX010000026">
    <property type="protein sequence ID" value="GAA0410101.1"/>
    <property type="molecule type" value="Genomic_DNA"/>
</dbReference>
<protein>
    <submittedName>
        <fullName evidence="2">Uncharacterized protein</fullName>
    </submittedName>
</protein>
<organism evidence="2 3">
    <name type="scientific">Paenibacillus motobuensis</name>
    <dbReference type="NCBI Taxonomy" id="295324"/>
    <lineage>
        <taxon>Bacteria</taxon>
        <taxon>Bacillati</taxon>
        <taxon>Bacillota</taxon>
        <taxon>Bacilli</taxon>
        <taxon>Bacillales</taxon>
        <taxon>Paenibacillaceae</taxon>
        <taxon>Paenibacillus</taxon>
    </lineage>
</organism>
<proteinExistence type="predicted"/>
<evidence type="ECO:0000313" key="3">
    <source>
        <dbReference type="Proteomes" id="UP001500340"/>
    </source>
</evidence>
<accession>A0ABN0YTI4</accession>
<dbReference type="RefSeq" id="WP_343865214.1">
    <property type="nucleotide sequence ID" value="NZ_BAAACX010000026.1"/>
</dbReference>
<reference evidence="2 3" key="1">
    <citation type="journal article" date="2019" name="Int. J. Syst. Evol. Microbiol.">
        <title>The Global Catalogue of Microorganisms (GCM) 10K type strain sequencing project: providing services to taxonomists for standard genome sequencing and annotation.</title>
        <authorList>
            <consortium name="The Broad Institute Genomics Platform"/>
            <consortium name="The Broad Institute Genome Sequencing Center for Infectious Disease"/>
            <person name="Wu L."/>
            <person name="Ma J."/>
        </authorList>
    </citation>
    <scope>NUCLEOTIDE SEQUENCE [LARGE SCALE GENOMIC DNA]</scope>
    <source>
        <strain evidence="2 3">JCM 12774</strain>
    </source>
</reference>
<gene>
    <name evidence="2" type="ORF">GCM10008933_45400</name>
</gene>
<sequence length="45" mass="5130">MPHNKAQKIKNQQNKSSIMEAADELQPKKQAERPSSLNKIPKQES</sequence>
<evidence type="ECO:0000313" key="2">
    <source>
        <dbReference type="EMBL" id="GAA0410101.1"/>
    </source>
</evidence>
<comment type="caution">
    <text evidence="2">The sequence shown here is derived from an EMBL/GenBank/DDBJ whole genome shotgun (WGS) entry which is preliminary data.</text>
</comment>
<dbReference type="Proteomes" id="UP001500340">
    <property type="component" value="Unassembled WGS sequence"/>
</dbReference>
<feature type="region of interest" description="Disordered" evidence="1">
    <location>
        <begin position="1"/>
        <end position="45"/>
    </location>
</feature>
<evidence type="ECO:0000256" key="1">
    <source>
        <dbReference type="SAM" id="MobiDB-lite"/>
    </source>
</evidence>
<name>A0ABN0YTI4_9BACL</name>